<name>V4AC81_LOTGI</name>
<evidence type="ECO:0000313" key="1">
    <source>
        <dbReference type="EMBL" id="ESO90891.1"/>
    </source>
</evidence>
<proteinExistence type="predicted"/>
<dbReference type="PANTHER" id="PTHR47018">
    <property type="entry name" value="CXC DOMAIN-CONTAINING PROTEIN-RELATED"/>
    <property type="match status" value="1"/>
</dbReference>
<organism evidence="1 2">
    <name type="scientific">Lottia gigantea</name>
    <name type="common">Giant owl limpet</name>
    <dbReference type="NCBI Taxonomy" id="225164"/>
    <lineage>
        <taxon>Eukaryota</taxon>
        <taxon>Metazoa</taxon>
        <taxon>Spiralia</taxon>
        <taxon>Lophotrochozoa</taxon>
        <taxon>Mollusca</taxon>
        <taxon>Gastropoda</taxon>
        <taxon>Patellogastropoda</taxon>
        <taxon>Lottioidea</taxon>
        <taxon>Lottiidae</taxon>
        <taxon>Lottia</taxon>
    </lineage>
</organism>
<gene>
    <name evidence="1" type="ORF">LOTGIDRAFT_163778</name>
</gene>
<protein>
    <submittedName>
        <fullName evidence="1">Uncharacterized protein</fullName>
    </submittedName>
</protein>
<dbReference type="RefSeq" id="XP_009058541.1">
    <property type="nucleotide sequence ID" value="XM_009060293.1"/>
</dbReference>
<dbReference type="PANTHER" id="PTHR47018:SF3">
    <property type="entry name" value="MYCBP-ASSOCIATED PROTEIN"/>
    <property type="match status" value="1"/>
</dbReference>
<dbReference type="OrthoDB" id="6159292at2759"/>
<dbReference type="OMA" id="PMANIES"/>
<dbReference type="AlphaFoldDB" id="V4AC81"/>
<dbReference type="GeneID" id="20239539"/>
<dbReference type="EMBL" id="KB202325">
    <property type="protein sequence ID" value="ESO90891.1"/>
    <property type="molecule type" value="Genomic_DNA"/>
</dbReference>
<evidence type="ECO:0000313" key="2">
    <source>
        <dbReference type="Proteomes" id="UP000030746"/>
    </source>
</evidence>
<keyword evidence="2" id="KW-1185">Reference proteome</keyword>
<dbReference type="HOGENOM" id="CLU_1596378_0_0_1"/>
<dbReference type="CTD" id="20239539"/>
<dbReference type="KEGG" id="lgi:LOTGIDRAFT_163778"/>
<reference evidence="1 2" key="1">
    <citation type="journal article" date="2013" name="Nature">
        <title>Insights into bilaterian evolution from three spiralian genomes.</title>
        <authorList>
            <person name="Simakov O."/>
            <person name="Marletaz F."/>
            <person name="Cho S.J."/>
            <person name="Edsinger-Gonzales E."/>
            <person name="Havlak P."/>
            <person name="Hellsten U."/>
            <person name="Kuo D.H."/>
            <person name="Larsson T."/>
            <person name="Lv J."/>
            <person name="Arendt D."/>
            <person name="Savage R."/>
            <person name="Osoegawa K."/>
            <person name="de Jong P."/>
            <person name="Grimwood J."/>
            <person name="Chapman J.A."/>
            <person name="Shapiro H."/>
            <person name="Aerts A."/>
            <person name="Otillar R.P."/>
            <person name="Terry A.Y."/>
            <person name="Boore J.L."/>
            <person name="Grigoriev I.V."/>
            <person name="Lindberg D.R."/>
            <person name="Seaver E.C."/>
            <person name="Weisblat D.A."/>
            <person name="Putnam N.H."/>
            <person name="Rokhsar D.S."/>
        </authorList>
    </citation>
    <scope>NUCLEOTIDE SEQUENCE [LARGE SCALE GENOMIC DNA]</scope>
</reference>
<sequence>MLTESGQWTVQRQTRYGFSAVACDQTIEQTVNRESKTSGGITSITLNRNAVRRWILSQSQRTAIHHQCEILAGLTGTNRDRVHLDASKNKCDRDSIQRIVECIEQMINPFSYDQPEMTSISSGVVASDEISADLMSAEEVGEVALNNYIEERLTSDKKKYDPIKQVN</sequence>
<accession>V4AC81</accession>
<dbReference type="Proteomes" id="UP000030746">
    <property type="component" value="Unassembled WGS sequence"/>
</dbReference>